<keyword evidence="1" id="KW-0472">Membrane</keyword>
<feature type="signal peptide" evidence="2">
    <location>
        <begin position="1"/>
        <end position="19"/>
    </location>
</feature>
<accession>A0A7S4HIU7</accession>
<keyword evidence="1" id="KW-1133">Transmembrane helix</keyword>
<proteinExistence type="predicted"/>
<dbReference type="AlphaFoldDB" id="A0A7S4HIU7"/>
<protein>
    <submittedName>
        <fullName evidence="3">Uncharacterized protein</fullName>
    </submittedName>
</protein>
<organism evidence="3">
    <name type="scientific">Vannella robusta</name>
    <dbReference type="NCBI Taxonomy" id="1487602"/>
    <lineage>
        <taxon>Eukaryota</taxon>
        <taxon>Amoebozoa</taxon>
        <taxon>Discosea</taxon>
        <taxon>Flabellinia</taxon>
        <taxon>Vannellidae</taxon>
        <taxon>Vannella</taxon>
    </lineage>
</organism>
<dbReference type="EMBL" id="HBKP01001419">
    <property type="protein sequence ID" value="CAE2200572.1"/>
    <property type="molecule type" value="Transcribed_RNA"/>
</dbReference>
<sequence length="332" mass="36999">MLRLTVALIVLFCVGTAFGNHGARVLLGSFEGTYSSEFGLGMYICQDGDVVHGYADESFIFRGTADQFDVLTGNFYQAGSGPCSTGTFELDLTTWGVEGFYICQNGKVNTWSAVRQSGFRPTAHQCATLWSDDDTDLEGRFQSDDLLFVDLCFRDPDDDGGDDDDETVQLSYQLNEDGTIIDGFASGFWYANGKIFVGTFYEDFVAGPILMYLNHDGDVRYSWWTGLFQREGRTFLDGNQANNPELHGVGKWNGPRSSSTADLCTRFEVLQTFVLKNLRAIADDDEDYYYFVDEKYIDTSDIEYLRVETASSSSTIILSVVLVTFGLLAVLF</sequence>
<reference evidence="3" key="1">
    <citation type="submission" date="2021-01" db="EMBL/GenBank/DDBJ databases">
        <authorList>
            <person name="Corre E."/>
            <person name="Pelletier E."/>
            <person name="Niang G."/>
            <person name="Scheremetjew M."/>
            <person name="Finn R."/>
            <person name="Kale V."/>
            <person name="Holt S."/>
            <person name="Cochrane G."/>
            <person name="Meng A."/>
            <person name="Brown T."/>
            <person name="Cohen L."/>
        </authorList>
    </citation>
    <scope>NUCLEOTIDE SEQUENCE</scope>
    <source>
        <strain evidence="3">DIVA3 518/3/11/1/6</strain>
    </source>
</reference>
<feature type="chain" id="PRO_5031496729" evidence="2">
    <location>
        <begin position="20"/>
        <end position="332"/>
    </location>
</feature>
<evidence type="ECO:0000256" key="1">
    <source>
        <dbReference type="SAM" id="Phobius"/>
    </source>
</evidence>
<gene>
    <name evidence="3" type="ORF">VSP0166_LOCUS1002</name>
</gene>
<name>A0A7S4HIU7_9EUKA</name>
<evidence type="ECO:0000313" key="3">
    <source>
        <dbReference type="EMBL" id="CAE2200572.1"/>
    </source>
</evidence>
<keyword evidence="1" id="KW-0812">Transmembrane</keyword>
<feature type="transmembrane region" description="Helical" evidence="1">
    <location>
        <begin position="310"/>
        <end position="331"/>
    </location>
</feature>
<keyword evidence="2" id="KW-0732">Signal</keyword>
<evidence type="ECO:0000256" key="2">
    <source>
        <dbReference type="SAM" id="SignalP"/>
    </source>
</evidence>